<evidence type="ECO:0000256" key="2">
    <source>
        <dbReference type="ARBA" id="ARBA00004481"/>
    </source>
</evidence>
<evidence type="ECO:0000256" key="1">
    <source>
        <dbReference type="ARBA" id="ARBA00004414"/>
    </source>
</evidence>
<keyword evidence="7 8" id="KW-0472">Membrane</keyword>
<keyword evidence="8" id="KW-0812">Transmembrane</keyword>
<evidence type="ECO:0000256" key="7">
    <source>
        <dbReference type="ARBA" id="ARBA00023136"/>
    </source>
</evidence>
<reference evidence="11" key="1">
    <citation type="submission" date="2017-02" db="UniProtKB">
        <authorList>
            <consortium name="WormBaseParasite"/>
        </authorList>
    </citation>
    <scope>IDENTIFICATION</scope>
</reference>
<proteinExistence type="inferred from homology"/>
<dbReference type="Proteomes" id="UP000046393">
    <property type="component" value="Unplaced"/>
</dbReference>
<evidence type="ECO:0000313" key="10">
    <source>
        <dbReference type="Proteomes" id="UP000046393"/>
    </source>
</evidence>
<sequence length="146" mass="16196">MRTPPPTYAETMQQITTETTTESRSYATAAPFSYPANPVGTEIPSSSLPQDANQPVNVTLVQATTPLFGPHPVATDCFYCHEHVVTSTEYTPGVLPWVIALILFFVGFLLIIPWCLCCIPFCVDGCLDVVHKCPNCKRELSKYRRI</sequence>
<comment type="similarity">
    <text evidence="4">Belongs to the CDIP1/LITAF family.</text>
</comment>
<dbReference type="STRING" id="451379.A0A0N5AP99"/>
<name>A0A0N5AP99_9BILA</name>
<evidence type="ECO:0000256" key="4">
    <source>
        <dbReference type="ARBA" id="ARBA00005975"/>
    </source>
</evidence>
<dbReference type="PANTHER" id="PTHR23292:SF6">
    <property type="entry name" value="FI16602P1-RELATED"/>
    <property type="match status" value="1"/>
</dbReference>
<evidence type="ECO:0000256" key="5">
    <source>
        <dbReference type="ARBA" id="ARBA00022723"/>
    </source>
</evidence>
<dbReference type="SMART" id="SM00714">
    <property type="entry name" value="LITAF"/>
    <property type="match status" value="1"/>
</dbReference>
<keyword evidence="8" id="KW-1133">Transmembrane helix</keyword>
<keyword evidence="5" id="KW-0479">Metal-binding</keyword>
<evidence type="ECO:0000256" key="8">
    <source>
        <dbReference type="SAM" id="Phobius"/>
    </source>
</evidence>
<feature type="domain" description="LITAF" evidence="9">
    <location>
        <begin position="56"/>
        <end position="145"/>
    </location>
</feature>
<dbReference type="InterPro" id="IPR006629">
    <property type="entry name" value="LITAF"/>
</dbReference>
<dbReference type="Pfam" id="PF10601">
    <property type="entry name" value="zf-LITAF-like"/>
    <property type="match status" value="1"/>
</dbReference>
<dbReference type="GO" id="GO:0005765">
    <property type="term" value="C:lysosomal membrane"/>
    <property type="evidence" value="ECO:0007669"/>
    <property type="project" value="UniProtKB-SubCell"/>
</dbReference>
<dbReference type="WBParaSite" id="SMUV_0000646701-mRNA-1">
    <property type="protein sequence ID" value="SMUV_0000646701-mRNA-1"/>
    <property type="gene ID" value="SMUV_0000646701"/>
</dbReference>
<dbReference type="AlphaFoldDB" id="A0A0N5AP99"/>
<comment type="subcellular location">
    <subcellularLocation>
        <location evidence="2">Endosome membrane</location>
        <topology evidence="2">Peripheral membrane protein</topology>
    </subcellularLocation>
    <subcellularLocation>
        <location evidence="1">Late endosome membrane</location>
    </subcellularLocation>
    <subcellularLocation>
        <location evidence="3">Lysosome membrane</location>
        <topology evidence="3">Peripheral membrane protein</topology>
        <orientation evidence="3">Cytoplasmic side</orientation>
    </subcellularLocation>
</comment>
<dbReference type="GO" id="GO:0031902">
    <property type="term" value="C:late endosome membrane"/>
    <property type="evidence" value="ECO:0007669"/>
    <property type="project" value="UniProtKB-SubCell"/>
</dbReference>
<keyword evidence="6" id="KW-0862">Zinc</keyword>
<feature type="transmembrane region" description="Helical" evidence="8">
    <location>
        <begin position="94"/>
        <end position="114"/>
    </location>
</feature>
<evidence type="ECO:0000256" key="3">
    <source>
        <dbReference type="ARBA" id="ARBA00004630"/>
    </source>
</evidence>
<organism evidence="10 11">
    <name type="scientific">Syphacia muris</name>
    <dbReference type="NCBI Taxonomy" id="451379"/>
    <lineage>
        <taxon>Eukaryota</taxon>
        <taxon>Metazoa</taxon>
        <taxon>Ecdysozoa</taxon>
        <taxon>Nematoda</taxon>
        <taxon>Chromadorea</taxon>
        <taxon>Rhabditida</taxon>
        <taxon>Spirurina</taxon>
        <taxon>Oxyuridomorpha</taxon>
        <taxon>Oxyuroidea</taxon>
        <taxon>Oxyuridae</taxon>
        <taxon>Syphacia</taxon>
    </lineage>
</organism>
<dbReference type="InterPro" id="IPR037519">
    <property type="entry name" value="LITAF_fam"/>
</dbReference>
<accession>A0A0N5AP99</accession>
<dbReference type="PROSITE" id="PS51837">
    <property type="entry name" value="LITAF"/>
    <property type="match status" value="1"/>
</dbReference>
<keyword evidence="10" id="KW-1185">Reference proteome</keyword>
<evidence type="ECO:0000256" key="6">
    <source>
        <dbReference type="ARBA" id="ARBA00022833"/>
    </source>
</evidence>
<dbReference type="PANTHER" id="PTHR23292">
    <property type="entry name" value="LIPOPOLYSACCHARIDE-INDUCED TUMOR NECROSIS FACTOR-ALPHA FACTOR"/>
    <property type="match status" value="1"/>
</dbReference>
<evidence type="ECO:0000259" key="9">
    <source>
        <dbReference type="PROSITE" id="PS51837"/>
    </source>
</evidence>
<dbReference type="GO" id="GO:0008270">
    <property type="term" value="F:zinc ion binding"/>
    <property type="evidence" value="ECO:0007669"/>
    <property type="project" value="TreeGrafter"/>
</dbReference>
<protein>
    <submittedName>
        <fullName evidence="11">LITAF domain-containing protein</fullName>
    </submittedName>
</protein>
<evidence type="ECO:0000313" key="11">
    <source>
        <dbReference type="WBParaSite" id="SMUV_0000646701-mRNA-1"/>
    </source>
</evidence>